<dbReference type="GO" id="GO:0020037">
    <property type="term" value="F:heme binding"/>
    <property type="evidence" value="ECO:0007669"/>
    <property type="project" value="InterPro"/>
</dbReference>
<dbReference type="RefSeq" id="WP_142007785.1">
    <property type="nucleotide sequence ID" value="NZ_CAJTBP010000001.1"/>
</dbReference>
<comment type="similarity">
    <text evidence="1 2">Belongs to the cytochrome P450 family.</text>
</comment>
<dbReference type="Pfam" id="PF00067">
    <property type="entry name" value="p450"/>
    <property type="match status" value="1"/>
</dbReference>
<dbReference type="GO" id="GO:0016705">
    <property type="term" value="F:oxidoreductase activity, acting on paired donors, with incorporation or reduction of molecular oxygen"/>
    <property type="evidence" value="ECO:0007669"/>
    <property type="project" value="InterPro"/>
</dbReference>
<dbReference type="PANTHER" id="PTHR46696:SF1">
    <property type="entry name" value="CYTOCHROME P450 YJIB-RELATED"/>
    <property type="match status" value="1"/>
</dbReference>
<dbReference type="GO" id="GO:0005506">
    <property type="term" value="F:iron ion binding"/>
    <property type="evidence" value="ECO:0007669"/>
    <property type="project" value="InterPro"/>
</dbReference>
<evidence type="ECO:0000256" key="2">
    <source>
        <dbReference type="RuleBase" id="RU000461"/>
    </source>
</evidence>
<organism evidence="3 4">
    <name type="scientific">Barrientosiimonas humi</name>
    <dbReference type="NCBI Taxonomy" id="999931"/>
    <lineage>
        <taxon>Bacteria</taxon>
        <taxon>Bacillati</taxon>
        <taxon>Actinomycetota</taxon>
        <taxon>Actinomycetes</taxon>
        <taxon>Micrococcales</taxon>
        <taxon>Dermacoccaceae</taxon>
        <taxon>Barrientosiimonas</taxon>
    </lineage>
</organism>
<gene>
    <name evidence="3" type="ORF">FB554_3346</name>
</gene>
<dbReference type="PANTHER" id="PTHR46696">
    <property type="entry name" value="P450, PUTATIVE (EUROFUNG)-RELATED"/>
    <property type="match status" value="1"/>
</dbReference>
<dbReference type="EMBL" id="VFOK01000002">
    <property type="protein sequence ID" value="TQL29033.1"/>
    <property type="molecule type" value="Genomic_DNA"/>
</dbReference>
<dbReference type="Gene3D" id="1.10.630.10">
    <property type="entry name" value="Cytochrome P450"/>
    <property type="match status" value="1"/>
</dbReference>
<evidence type="ECO:0000313" key="3">
    <source>
        <dbReference type="EMBL" id="TQL29033.1"/>
    </source>
</evidence>
<dbReference type="OrthoDB" id="502624at2"/>
<dbReference type="InterPro" id="IPR002397">
    <property type="entry name" value="Cyt_P450_B"/>
</dbReference>
<name>A0A542WZM7_9MICO</name>
<keyword evidence="2" id="KW-0560">Oxidoreductase</keyword>
<dbReference type="InterPro" id="IPR036396">
    <property type="entry name" value="Cyt_P450_sf"/>
</dbReference>
<keyword evidence="4" id="KW-1185">Reference proteome</keyword>
<sequence length="410" mass="45730">MADLTTTTSTPFWLAEMSSSELEEQLTADPYGLYARLRRDHPIVRVPQMGDVWFVTRYDDVKQVGSDRSFHGASDLAHMTLFEEGNVLSAEGEPHREQRAFIDPQLRKRKVATYIDDLVRPYARKLLEDLRPAGRADIVTEYLEPVSVRSLGDLLGLESVDSPTLQRWFHGLSQALVNKSIDENGELVNKAAFEHAEGVKEEIRATVGPIIDRVTATPDESSMSHWVHDATNGNPRTADQLWPTLYVVLLGAMQEPGHGAANTLLGLFQNPDQLEQVRGDRSLLPQAIEEGLRWIAPIGIFTRRATEPTVVAGEPIAVGDIVFCSMGSANRDESRWTDPDRFDIARPPQPHLAFSAGAHTCAGSHFGKAVEEIALDELFDAFPDLRQDEEQAESVQGWFFRAVRGLPVRW</sequence>
<dbReference type="PRINTS" id="PR00359">
    <property type="entry name" value="BP450"/>
</dbReference>
<dbReference type="GO" id="GO:0004497">
    <property type="term" value="F:monooxygenase activity"/>
    <property type="evidence" value="ECO:0007669"/>
    <property type="project" value="UniProtKB-KW"/>
</dbReference>
<dbReference type="PROSITE" id="PS00086">
    <property type="entry name" value="CYTOCHROME_P450"/>
    <property type="match status" value="1"/>
</dbReference>
<protein>
    <submittedName>
        <fullName evidence="3">Cytochrome P450</fullName>
    </submittedName>
</protein>
<keyword evidence="2" id="KW-0349">Heme</keyword>
<keyword evidence="2" id="KW-0503">Monooxygenase</keyword>
<evidence type="ECO:0000313" key="4">
    <source>
        <dbReference type="Proteomes" id="UP000318336"/>
    </source>
</evidence>
<keyword evidence="2" id="KW-0479">Metal-binding</keyword>
<keyword evidence="2" id="KW-0408">Iron</keyword>
<evidence type="ECO:0000256" key="1">
    <source>
        <dbReference type="ARBA" id="ARBA00010617"/>
    </source>
</evidence>
<dbReference type="SUPFAM" id="SSF48264">
    <property type="entry name" value="Cytochrome P450"/>
    <property type="match status" value="1"/>
</dbReference>
<dbReference type="AlphaFoldDB" id="A0A542WZM7"/>
<proteinExistence type="inferred from homology"/>
<dbReference type="Proteomes" id="UP000318336">
    <property type="component" value="Unassembled WGS sequence"/>
</dbReference>
<dbReference type="InterPro" id="IPR001128">
    <property type="entry name" value="Cyt_P450"/>
</dbReference>
<dbReference type="InterPro" id="IPR017972">
    <property type="entry name" value="Cyt_P450_CS"/>
</dbReference>
<reference evidence="3 4" key="1">
    <citation type="submission" date="2019-06" db="EMBL/GenBank/DDBJ databases">
        <title>Sequencing the genomes of 1000 actinobacteria strains.</title>
        <authorList>
            <person name="Klenk H.-P."/>
        </authorList>
    </citation>
    <scope>NUCLEOTIDE SEQUENCE [LARGE SCALE GENOMIC DNA]</scope>
    <source>
        <strain evidence="3 4">DSM 24617</strain>
    </source>
</reference>
<accession>A0A542WZM7</accession>
<comment type="caution">
    <text evidence="3">The sequence shown here is derived from an EMBL/GenBank/DDBJ whole genome shotgun (WGS) entry which is preliminary data.</text>
</comment>